<dbReference type="Proteomes" id="UP000001364">
    <property type="component" value="Chromosome"/>
</dbReference>
<keyword evidence="1" id="KW-0012">Acyltransferase</keyword>
<dbReference type="PANTHER" id="PTHR33973">
    <property type="entry name" value="OS07G0153300 PROTEIN"/>
    <property type="match status" value="1"/>
</dbReference>
<dbReference type="PhylomeDB" id="A0A0H3CB59"/>
<dbReference type="InterPro" id="IPR010775">
    <property type="entry name" value="DUF1365"/>
</dbReference>
<dbReference type="RefSeq" id="YP_002518055.1">
    <property type="nucleotide sequence ID" value="NC_011916.1"/>
</dbReference>
<sequence>MTSRSALYAGHVVHDRTRPKRHHLRYGVFMLLLDLDEVEALSARLRLFSRKAWNLIGFHDRDHLDDPKASLKDEILAKLAAHGLAERVASIRVLTMPRILGKGFNPLTVFFCHDAQDRLVATVHAVRNTFGQRHDYVMPARLGLDGWVEQEAGKAFYVSPFLPMNLRYDFETRPPAEAVSVGVDVLDEAGVILSATFAGERRSLTDGAILKALLGHPWQVAGILVAIHWEAIKIILKGFRYYPQDKATRGLRRPAAS</sequence>
<protein>
    <submittedName>
        <fullName evidence="1">Ribosomal-protein-alanine acetyltransferase</fullName>
        <ecNumber evidence="1">2.3.1.267</ecNumber>
    </submittedName>
</protein>
<organism evidence="1 2">
    <name type="scientific">Caulobacter vibrioides (strain NA1000 / CB15N)</name>
    <name type="common">Caulobacter crescentus</name>
    <dbReference type="NCBI Taxonomy" id="565050"/>
    <lineage>
        <taxon>Bacteria</taxon>
        <taxon>Pseudomonadati</taxon>
        <taxon>Pseudomonadota</taxon>
        <taxon>Alphaproteobacteria</taxon>
        <taxon>Caulobacterales</taxon>
        <taxon>Caulobacteraceae</taxon>
        <taxon>Caulobacter</taxon>
    </lineage>
</organism>
<evidence type="ECO:0000313" key="1">
    <source>
        <dbReference type="EMBL" id="ACL96147.1"/>
    </source>
</evidence>
<reference evidence="1 2" key="1">
    <citation type="journal article" date="2010" name="J. Bacteriol.">
        <title>The genetic basis of laboratory adaptation in Caulobacter crescentus.</title>
        <authorList>
            <person name="Marks M.E."/>
            <person name="Castro-Rojas C.M."/>
            <person name="Teiling C."/>
            <person name="Du L."/>
            <person name="Kapatral V."/>
            <person name="Walunas T.L."/>
            <person name="Crosson S."/>
        </authorList>
    </citation>
    <scope>NUCLEOTIDE SEQUENCE [LARGE SCALE GENOMIC DNA]</scope>
    <source>
        <strain evidence="2">NA1000 / CB15N</strain>
    </source>
</reference>
<dbReference type="GeneID" id="7332785"/>
<dbReference type="AlphaFoldDB" id="A0A0H3CB59"/>
<keyword evidence="2" id="KW-1185">Reference proteome</keyword>
<evidence type="ECO:0000313" key="2">
    <source>
        <dbReference type="Proteomes" id="UP000001364"/>
    </source>
</evidence>
<dbReference type="RefSeq" id="WP_010920453.1">
    <property type="nucleotide sequence ID" value="NC_011916.1"/>
</dbReference>
<dbReference type="HOGENOM" id="CLU_065913_1_0_5"/>
<dbReference type="GO" id="GO:0008999">
    <property type="term" value="F:protein-N-terminal-alanine acetyltransferase activity"/>
    <property type="evidence" value="ECO:0007669"/>
    <property type="project" value="UniProtKB-EC"/>
</dbReference>
<dbReference type="OrthoDB" id="9778801at2"/>
<dbReference type="KEGG" id="ccs:CCNA_02682"/>
<proteinExistence type="predicted"/>
<keyword evidence="1" id="KW-0808">Transferase</keyword>
<name>A0A0H3CB59_CAUVN</name>
<dbReference type="Pfam" id="PF07103">
    <property type="entry name" value="DUF1365"/>
    <property type="match status" value="1"/>
</dbReference>
<dbReference type="EC" id="2.3.1.267" evidence="1"/>
<dbReference type="PANTHER" id="PTHR33973:SF4">
    <property type="entry name" value="OS07G0153300 PROTEIN"/>
    <property type="match status" value="1"/>
</dbReference>
<gene>
    <name evidence="1" type="ordered locus">CCNA_02682</name>
</gene>
<accession>A0A0H3CB59</accession>
<dbReference type="PATRIC" id="fig|565050.3.peg.2630"/>
<dbReference type="EMBL" id="CP001340">
    <property type="protein sequence ID" value="ACL96147.1"/>
    <property type="molecule type" value="Genomic_DNA"/>
</dbReference>